<dbReference type="Proteomes" id="UP000187203">
    <property type="component" value="Unassembled WGS sequence"/>
</dbReference>
<dbReference type="OrthoDB" id="1000154at2759"/>
<dbReference type="STRING" id="93759.A0A1R3IN96"/>
<dbReference type="EMBL" id="AWUE01017895">
    <property type="protein sequence ID" value="OMO84055.1"/>
    <property type="molecule type" value="Genomic_DNA"/>
</dbReference>
<feature type="domain" description="F-box" evidence="1">
    <location>
        <begin position="22"/>
        <end position="59"/>
    </location>
</feature>
<keyword evidence="4" id="KW-1185">Reference proteome</keyword>
<dbReference type="InterPro" id="IPR001810">
    <property type="entry name" value="F-box_dom"/>
</dbReference>
<protein>
    <submittedName>
        <fullName evidence="3">Uncharacterized protein</fullName>
    </submittedName>
</protein>
<evidence type="ECO:0000259" key="1">
    <source>
        <dbReference type="Pfam" id="PF00646"/>
    </source>
</evidence>
<dbReference type="Gene3D" id="1.20.1280.50">
    <property type="match status" value="1"/>
</dbReference>
<accession>A0A1R3IN96</accession>
<dbReference type="InterPro" id="IPR005174">
    <property type="entry name" value="KIB1-4_b-propeller"/>
</dbReference>
<sequence>MENQLETVTRLSNDKDDEKQQWCNLPAELLELVLSHLSYGDEAIFHCVCKAWQTIIRPPPHHQPQPPLPNFDGIEFSSPCLISGFSTRKNKNNGICRFFNPITNHSFETNMIPELDQSRFCFAKYGWLLMMQEHQKELFLFEPLTKEKILLPHLLDVSDMKLLITSSPQSPDCMVIGLVALTSSSNTTIEIYTYKLGDLDWQIYDPIVLDGLKLRMACCIPTFYKGKYYCLDKKGNLLTFDPTDVDGSFKCIQNEDRVECIDDEDGVVSCIEDEDGIEDEDIEDEDISPLLTLTFDISPLVEERGYQTFMVENDGDLLAIFVTQRGSKVYVYKWDESHRSFGSVKSLGDNMVFVSYGGAFSQKAVVRGTVIVEDWKVPYGFAPWLSLACE</sequence>
<organism evidence="3 4">
    <name type="scientific">Corchorus olitorius</name>
    <dbReference type="NCBI Taxonomy" id="93759"/>
    <lineage>
        <taxon>Eukaryota</taxon>
        <taxon>Viridiplantae</taxon>
        <taxon>Streptophyta</taxon>
        <taxon>Embryophyta</taxon>
        <taxon>Tracheophyta</taxon>
        <taxon>Spermatophyta</taxon>
        <taxon>Magnoliopsida</taxon>
        <taxon>eudicotyledons</taxon>
        <taxon>Gunneridae</taxon>
        <taxon>Pentapetalae</taxon>
        <taxon>rosids</taxon>
        <taxon>malvids</taxon>
        <taxon>Malvales</taxon>
        <taxon>Malvaceae</taxon>
        <taxon>Grewioideae</taxon>
        <taxon>Apeibeae</taxon>
        <taxon>Corchorus</taxon>
    </lineage>
</organism>
<dbReference type="Pfam" id="PF03478">
    <property type="entry name" value="Beta-prop_KIB1-4"/>
    <property type="match status" value="1"/>
</dbReference>
<reference evidence="4" key="1">
    <citation type="submission" date="2013-09" db="EMBL/GenBank/DDBJ databases">
        <title>Corchorus olitorius genome sequencing.</title>
        <authorList>
            <person name="Alam M."/>
            <person name="Haque M.S."/>
            <person name="Islam M.S."/>
            <person name="Emdad E.M."/>
            <person name="Islam M.M."/>
            <person name="Ahmed B."/>
            <person name="Halim A."/>
            <person name="Hossen Q.M.M."/>
            <person name="Hossain M.Z."/>
            <person name="Ahmed R."/>
            <person name="Khan M.M."/>
            <person name="Islam R."/>
            <person name="Rashid M.M."/>
            <person name="Khan S.A."/>
            <person name="Rahman M.S."/>
            <person name="Alam M."/>
            <person name="Yahiya A.S."/>
            <person name="Khan M.S."/>
            <person name="Azam M.S."/>
            <person name="Haque T."/>
            <person name="Lashkar M.Z.H."/>
            <person name="Akhand A.I."/>
            <person name="Morshed G."/>
            <person name="Roy S."/>
            <person name="Uddin K.S."/>
            <person name="Rabeya T."/>
            <person name="Hossain A.S."/>
            <person name="Chowdhury A."/>
            <person name="Snigdha A.R."/>
            <person name="Mortoza M.S."/>
            <person name="Matin S.A."/>
            <person name="Hoque S.M.E."/>
            <person name="Islam M.K."/>
            <person name="Roy D.K."/>
            <person name="Haider R."/>
            <person name="Moosa M.M."/>
            <person name="Elias S.M."/>
            <person name="Hasan A.M."/>
            <person name="Jahan S."/>
            <person name="Shafiuddin M."/>
            <person name="Mahmood N."/>
            <person name="Shommy N.S."/>
        </authorList>
    </citation>
    <scope>NUCLEOTIDE SEQUENCE [LARGE SCALE GENOMIC DNA]</scope>
    <source>
        <strain evidence="4">cv. O-4</strain>
    </source>
</reference>
<proteinExistence type="predicted"/>
<evidence type="ECO:0000259" key="2">
    <source>
        <dbReference type="Pfam" id="PF03478"/>
    </source>
</evidence>
<dbReference type="SUPFAM" id="SSF81383">
    <property type="entry name" value="F-box domain"/>
    <property type="match status" value="1"/>
</dbReference>
<evidence type="ECO:0000313" key="4">
    <source>
        <dbReference type="Proteomes" id="UP000187203"/>
    </source>
</evidence>
<gene>
    <name evidence="3" type="ORF">COLO4_22267</name>
</gene>
<dbReference type="PANTHER" id="PTHR33127:SF5">
    <property type="entry name" value="TRANSMEMBRANE PROTEIN"/>
    <property type="match status" value="1"/>
</dbReference>
<name>A0A1R3IN96_9ROSI</name>
<dbReference type="PANTHER" id="PTHR33127">
    <property type="entry name" value="TRANSMEMBRANE PROTEIN"/>
    <property type="match status" value="1"/>
</dbReference>
<comment type="caution">
    <text evidence="3">The sequence shown here is derived from an EMBL/GenBank/DDBJ whole genome shotgun (WGS) entry which is preliminary data.</text>
</comment>
<feature type="domain" description="KIB1-4 beta-propeller" evidence="2">
    <location>
        <begin position="106"/>
        <end position="363"/>
    </location>
</feature>
<dbReference type="AlphaFoldDB" id="A0A1R3IN96"/>
<dbReference type="Pfam" id="PF00646">
    <property type="entry name" value="F-box"/>
    <property type="match status" value="1"/>
</dbReference>
<dbReference type="InterPro" id="IPR036047">
    <property type="entry name" value="F-box-like_dom_sf"/>
</dbReference>
<evidence type="ECO:0000313" key="3">
    <source>
        <dbReference type="EMBL" id="OMO84055.1"/>
    </source>
</evidence>